<proteinExistence type="predicted"/>
<dbReference type="AlphaFoldDB" id="A0A151JT11"/>
<accession>A0A151JT11</accession>
<keyword evidence="2" id="KW-1185">Reference proteome</keyword>
<reference evidence="1 2" key="1">
    <citation type="submission" date="2016-03" db="EMBL/GenBank/DDBJ databases">
        <title>Trachymyrmex septentrionalis WGS genome.</title>
        <authorList>
            <person name="Nygaard S."/>
            <person name="Hu H."/>
            <person name="Boomsma J."/>
            <person name="Zhang G."/>
        </authorList>
    </citation>
    <scope>NUCLEOTIDE SEQUENCE [LARGE SCALE GENOMIC DNA]</scope>
    <source>
        <strain evidence="1">Tsep2-gDNA-1</strain>
        <tissue evidence="1">Whole body</tissue>
    </source>
</reference>
<dbReference type="EMBL" id="KQ982003">
    <property type="protein sequence ID" value="KYN30698.1"/>
    <property type="molecule type" value="Genomic_DNA"/>
</dbReference>
<evidence type="ECO:0000313" key="2">
    <source>
        <dbReference type="Proteomes" id="UP000078541"/>
    </source>
</evidence>
<name>A0A151JT11_9HYME</name>
<organism evidence="1 2">
    <name type="scientific">Trachymyrmex septentrionalis</name>
    <dbReference type="NCBI Taxonomy" id="34720"/>
    <lineage>
        <taxon>Eukaryota</taxon>
        <taxon>Metazoa</taxon>
        <taxon>Ecdysozoa</taxon>
        <taxon>Arthropoda</taxon>
        <taxon>Hexapoda</taxon>
        <taxon>Insecta</taxon>
        <taxon>Pterygota</taxon>
        <taxon>Neoptera</taxon>
        <taxon>Endopterygota</taxon>
        <taxon>Hymenoptera</taxon>
        <taxon>Apocrita</taxon>
        <taxon>Aculeata</taxon>
        <taxon>Formicoidea</taxon>
        <taxon>Formicidae</taxon>
        <taxon>Myrmicinae</taxon>
        <taxon>Trachymyrmex</taxon>
    </lineage>
</organism>
<dbReference type="Proteomes" id="UP000078541">
    <property type="component" value="Unassembled WGS sequence"/>
</dbReference>
<evidence type="ECO:0000313" key="1">
    <source>
        <dbReference type="EMBL" id="KYN30698.1"/>
    </source>
</evidence>
<sequence length="86" mass="10167">MKKTGMLTKRKDVISMKLIRDVIKCYAMQANQHQIYVCTYYMYVHTRIQNAFSSEVVSPCIRKENNNVVYISQQSIKRNKLNISIF</sequence>
<protein>
    <submittedName>
        <fullName evidence="1">Uncharacterized protein</fullName>
    </submittedName>
</protein>
<gene>
    <name evidence="1" type="ORF">ALC56_14996</name>
</gene>